<feature type="transmembrane region" description="Helical" evidence="6">
    <location>
        <begin position="353"/>
        <end position="373"/>
    </location>
</feature>
<feature type="transmembrane region" description="Helical" evidence="6">
    <location>
        <begin position="146"/>
        <end position="168"/>
    </location>
</feature>
<evidence type="ECO:0000256" key="2">
    <source>
        <dbReference type="ARBA" id="ARBA00022448"/>
    </source>
</evidence>
<dbReference type="AlphaFoldDB" id="A0A1C3EKR4"/>
<feature type="transmembrane region" description="Helical" evidence="6">
    <location>
        <begin position="511"/>
        <end position="531"/>
    </location>
</feature>
<evidence type="ECO:0000256" key="1">
    <source>
        <dbReference type="ARBA" id="ARBA00004141"/>
    </source>
</evidence>
<dbReference type="PROSITE" id="PS50850">
    <property type="entry name" value="MFS"/>
    <property type="match status" value="1"/>
</dbReference>
<feature type="transmembrane region" description="Helical" evidence="6">
    <location>
        <begin position="289"/>
        <end position="313"/>
    </location>
</feature>
<protein>
    <submittedName>
        <fullName evidence="8">MFS transporter</fullName>
    </submittedName>
</protein>
<dbReference type="InterPro" id="IPR011701">
    <property type="entry name" value="MFS"/>
</dbReference>
<dbReference type="Gene3D" id="1.20.1720.10">
    <property type="entry name" value="Multidrug resistance protein D"/>
    <property type="match status" value="1"/>
</dbReference>
<accession>A0A1C3EKR4</accession>
<evidence type="ECO:0000259" key="7">
    <source>
        <dbReference type="PROSITE" id="PS50850"/>
    </source>
</evidence>
<dbReference type="GO" id="GO:0016020">
    <property type="term" value="C:membrane"/>
    <property type="evidence" value="ECO:0007669"/>
    <property type="project" value="UniProtKB-SubCell"/>
</dbReference>
<dbReference type="EMBL" id="LYDR01000049">
    <property type="protein sequence ID" value="ODA33822.1"/>
    <property type="molecule type" value="Genomic_DNA"/>
</dbReference>
<evidence type="ECO:0000256" key="5">
    <source>
        <dbReference type="ARBA" id="ARBA00023136"/>
    </source>
</evidence>
<feature type="transmembrane region" description="Helical" evidence="6">
    <location>
        <begin position="426"/>
        <end position="449"/>
    </location>
</feature>
<dbReference type="PANTHER" id="PTHR42718">
    <property type="entry name" value="MAJOR FACILITATOR SUPERFAMILY MULTIDRUG TRANSPORTER MFSC"/>
    <property type="match status" value="1"/>
</dbReference>
<keyword evidence="3 6" id="KW-0812">Transmembrane</keyword>
<keyword evidence="9" id="KW-1185">Reference proteome</keyword>
<evidence type="ECO:0000313" key="8">
    <source>
        <dbReference type="EMBL" id="ODA33822.1"/>
    </source>
</evidence>
<dbReference type="SUPFAM" id="SSF103473">
    <property type="entry name" value="MFS general substrate transporter"/>
    <property type="match status" value="1"/>
</dbReference>
<organism evidence="8 9">
    <name type="scientific">Planctopirus hydrillae</name>
    <dbReference type="NCBI Taxonomy" id="1841610"/>
    <lineage>
        <taxon>Bacteria</taxon>
        <taxon>Pseudomonadati</taxon>
        <taxon>Planctomycetota</taxon>
        <taxon>Planctomycetia</taxon>
        <taxon>Planctomycetales</taxon>
        <taxon>Planctomycetaceae</taxon>
        <taxon>Planctopirus</taxon>
    </lineage>
</organism>
<evidence type="ECO:0000256" key="3">
    <source>
        <dbReference type="ARBA" id="ARBA00022692"/>
    </source>
</evidence>
<feature type="domain" description="Major facilitator superfamily (MFS) profile" evidence="7">
    <location>
        <begin position="21"/>
        <end position="492"/>
    </location>
</feature>
<dbReference type="Proteomes" id="UP000094828">
    <property type="component" value="Unassembled WGS sequence"/>
</dbReference>
<comment type="caution">
    <text evidence="8">The sequence shown here is derived from an EMBL/GenBank/DDBJ whole genome shotgun (WGS) entry which is preliminary data.</text>
</comment>
<feature type="transmembrane region" description="Helical" evidence="6">
    <location>
        <begin position="110"/>
        <end position="134"/>
    </location>
</feature>
<keyword evidence="4 6" id="KW-1133">Transmembrane helix</keyword>
<dbReference type="RefSeq" id="WP_068846771.1">
    <property type="nucleotide sequence ID" value="NZ_LYDR01000049.1"/>
</dbReference>
<feature type="transmembrane region" description="Helical" evidence="6">
    <location>
        <begin position="325"/>
        <end position="346"/>
    </location>
</feature>
<reference evidence="8 9" key="1">
    <citation type="submission" date="2016-05" db="EMBL/GenBank/DDBJ databases">
        <title>Genomic and physiological characterization of Planctopirus sp. isolated from fresh water lake.</title>
        <authorList>
            <person name="Subhash Y."/>
            <person name="Ramana C."/>
        </authorList>
    </citation>
    <scope>NUCLEOTIDE SEQUENCE [LARGE SCALE GENOMIC DNA]</scope>
    <source>
        <strain evidence="8 9">JC280</strain>
    </source>
</reference>
<evidence type="ECO:0000256" key="6">
    <source>
        <dbReference type="SAM" id="Phobius"/>
    </source>
</evidence>
<dbReference type="OrthoDB" id="9781976at2"/>
<feature type="transmembrane region" description="Helical" evidence="6">
    <location>
        <begin position="202"/>
        <end position="222"/>
    </location>
</feature>
<feature type="transmembrane region" description="Helical" evidence="6">
    <location>
        <begin position="20"/>
        <end position="43"/>
    </location>
</feature>
<gene>
    <name evidence="8" type="ORF">A6X21_18055</name>
</gene>
<feature type="transmembrane region" description="Helical" evidence="6">
    <location>
        <begin position="55"/>
        <end position="74"/>
    </location>
</feature>
<dbReference type="Pfam" id="PF07690">
    <property type="entry name" value="MFS_1"/>
    <property type="match status" value="1"/>
</dbReference>
<sequence>MSGQSAAGEVSEVTVRDSWVPMIVIAMGQALMSFNVAAIPVSMGGMIASFQTPPTTVGTAIVLYSLGVSGFIMLGARLGQRFGSKIFFQASVTLFLVAMIVMVSSPTAEIMLAAQAMAGMAGAALVPTLVVLIADHYRGAQQAEAVGWLGSARAIAGVLAFVTVGFVATINWRLGFGILILHACAILFLSRKLKPSTPRPEVKIDIFGVLLSATAIIMISFGVNNIRTWGLLLASSAAPFDILGVSPALVMITVGITIGLGFLAWTSRRGRLGGTPLLALEVMGSPREWAAIFALFVIVGMEGAINFTVPLYIQVVQGSSSLMTSVAMMPFMLTVFFTAILIVRLYQKFSPRVIAQVAFTIVSLGTGWLAFVVQNDWSAFPVVLGLIVIGLGQGALVTLLFNVLVTSAPKSMAADVGSLRGVTQNLAAAVGTAVAGAMLVGLLTSVIQIEKADNAVISAELKDQINLGNMNFFSDVQLQDRLSTLQATPEEMKEALVINASARTRAIKTGFLILSGLALLAIFPCAWLPGYQAKT</sequence>
<dbReference type="STRING" id="1841610.A6X21_18055"/>
<feature type="transmembrane region" description="Helical" evidence="6">
    <location>
        <begin position="174"/>
        <end position="190"/>
    </location>
</feature>
<keyword evidence="5 6" id="KW-0472">Membrane</keyword>
<evidence type="ECO:0000256" key="4">
    <source>
        <dbReference type="ARBA" id="ARBA00022989"/>
    </source>
</evidence>
<dbReference type="PANTHER" id="PTHR42718:SF9">
    <property type="entry name" value="MAJOR FACILITATOR SUPERFAMILY MULTIDRUG TRANSPORTER MFSC"/>
    <property type="match status" value="1"/>
</dbReference>
<dbReference type="InterPro" id="IPR036259">
    <property type="entry name" value="MFS_trans_sf"/>
</dbReference>
<dbReference type="CDD" id="cd17321">
    <property type="entry name" value="MFS_MMR_MDR_like"/>
    <property type="match status" value="1"/>
</dbReference>
<proteinExistence type="predicted"/>
<dbReference type="Gene3D" id="1.20.1250.20">
    <property type="entry name" value="MFS general substrate transporter like domains"/>
    <property type="match status" value="1"/>
</dbReference>
<feature type="transmembrane region" description="Helical" evidence="6">
    <location>
        <begin position="379"/>
        <end position="405"/>
    </location>
</feature>
<keyword evidence="2" id="KW-0813">Transport</keyword>
<dbReference type="GO" id="GO:0022857">
    <property type="term" value="F:transmembrane transporter activity"/>
    <property type="evidence" value="ECO:0007669"/>
    <property type="project" value="InterPro"/>
</dbReference>
<comment type="subcellular location">
    <subcellularLocation>
        <location evidence="1">Membrane</location>
        <topology evidence="1">Multi-pass membrane protein</topology>
    </subcellularLocation>
</comment>
<feature type="transmembrane region" description="Helical" evidence="6">
    <location>
        <begin position="242"/>
        <end position="265"/>
    </location>
</feature>
<name>A0A1C3EKR4_9PLAN</name>
<evidence type="ECO:0000313" key="9">
    <source>
        <dbReference type="Proteomes" id="UP000094828"/>
    </source>
</evidence>
<feature type="transmembrane region" description="Helical" evidence="6">
    <location>
        <begin position="86"/>
        <end position="104"/>
    </location>
</feature>
<dbReference type="InterPro" id="IPR020846">
    <property type="entry name" value="MFS_dom"/>
</dbReference>